<name>A0A6M1U4T2_9RHOB</name>
<evidence type="ECO:0000313" key="4">
    <source>
        <dbReference type="Proteomes" id="UP000474758"/>
    </source>
</evidence>
<feature type="domain" description="YbaK/aminoacyl-tRNA synthetase-associated" evidence="2">
    <location>
        <begin position="40"/>
        <end position="169"/>
    </location>
</feature>
<dbReference type="SUPFAM" id="SSF55826">
    <property type="entry name" value="YbaK/ProRS associated domain"/>
    <property type="match status" value="1"/>
</dbReference>
<dbReference type="EMBL" id="JAALFE010000021">
    <property type="protein sequence ID" value="NGQ92704.1"/>
    <property type="molecule type" value="Genomic_DNA"/>
</dbReference>
<keyword evidence="3" id="KW-0436">Ligase</keyword>
<keyword evidence="4" id="KW-1185">Reference proteome</keyword>
<evidence type="ECO:0000313" key="3">
    <source>
        <dbReference type="EMBL" id="NGQ92704.1"/>
    </source>
</evidence>
<reference evidence="3 4" key="1">
    <citation type="submission" date="2020-02" db="EMBL/GenBank/DDBJ databases">
        <title>Rhodobacter translucens sp. nov., a novel bacterium isolated from activated sludge.</title>
        <authorList>
            <person name="Liu J."/>
        </authorList>
    </citation>
    <scope>NUCLEOTIDE SEQUENCE [LARGE SCALE GENOMIC DNA]</scope>
    <source>
        <strain evidence="3 4">HX-7-19</strain>
    </source>
</reference>
<comment type="caution">
    <text evidence="3">The sequence shown here is derived from an EMBL/GenBank/DDBJ whole genome shotgun (WGS) entry which is preliminary data.</text>
</comment>
<dbReference type="Proteomes" id="UP000474758">
    <property type="component" value="Unassembled WGS sequence"/>
</dbReference>
<dbReference type="Pfam" id="PF04073">
    <property type="entry name" value="tRNA_edit"/>
    <property type="match status" value="1"/>
</dbReference>
<dbReference type="PANTHER" id="PTHR31423">
    <property type="entry name" value="YBAK DOMAIN-CONTAINING PROTEIN"/>
    <property type="match status" value="1"/>
</dbReference>
<organism evidence="3 4">
    <name type="scientific">Paragemmobacter kunshanensis</name>
    <dbReference type="NCBI Taxonomy" id="2583234"/>
    <lineage>
        <taxon>Bacteria</taxon>
        <taxon>Pseudomonadati</taxon>
        <taxon>Pseudomonadota</taxon>
        <taxon>Alphaproteobacteria</taxon>
        <taxon>Rhodobacterales</taxon>
        <taxon>Paracoccaceae</taxon>
        <taxon>Paragemmobacter</taxon>
    </lineage>
</organism>
<proteinExistence type="inferred from homology"/>
<dbReference type="GO" id="GO:0002161">
    <property type="term" value="F:aminoacyl-tRNA deacylase activity"/>
    <property type="evidence" value="ECO:0007669"/>
    <property type="project" value="InterPro"/>
</dbReference>
<comment type="similarity">
    <text evidence="1">Belongs to the PRORSD1 family.</text>
</comment>
<evidence type="ECO:0000256" key="1">
    <source>
        <dbReference type="ARBA" id="ARBA00010201"/>
    </source>
</evidence>
<dbReference type="AlphaFoldDB" id="A0A6M1U4T2"/>
<dbReference type="GO" id="GO:0004812">
    <property type="term" value="F:aminoacyl-tRNA ligase activity"/>
    <property type="evidence" value="ECO:0007669"/>
    <property type="project" value="UniProtKB-KW"/>
</dbReference>
<dbReference type="InterPro" id="IPR040285">
    <property type="entry name" value="ProX/PRXD1"/>
</dbReference>
<dbReference type="Gene3D" id="3.90.960.10">
    <property type="entry name" value="YbaK/aminoacyl-tRNA synthetase-associated domain"/>
    <property type="match status" value="1"/>
</dbReference>
<protein>
    <submittedName>
        <fullName evidence="3">Prolyl-tRNA synthetase associated domain-containing protein</fullName>
    </submittedName>
</protein>
<dbReference type="InterPro" id="IPR036754">
    <property type="entry name" value="YbaK/aa-tRNA-synt-asso_dom_sf"/>
</dbReference>
<gene>
    <name evidence="3" type="ORF">G5V65_17565</name>
</gene>
<accession>A0A6M1U4T2</accession>
<dbReference type="InterPro" id="IPR007214">
    <property type="entry name" value="YbaK/aa-tRNA-synth-assoc-dom"/>
</dbReference>
<dbReference type="PANTHER" id="PTHR31423:SF3">
    <property type="entry name" value="PROLYL-TRNA SYNTHETASE ASSOCIATED DOMAIN-CONTAINING PROTEIN 1-RELATED"/>
    <property type="match status" value="1"/>
</dbReference>
<keyword evidence="3" id="KW-0030">Aminoacyl-tRNA synthetase</keyword>
<sequence length="181" mass="19715">MDRAEMAGSGAGGADLPVSSDALLARLDAAGIPYRRFDHVPLMTVEDSKQVQGVMRDRSQGGLHVRNLYLRDRKKRNFLVTVEQDRPIDLKALGERIGAVNLSFGSADRLLEFLGIRPGAVTPLAMVTGAETGVTLVLDAAIRAAEVVYVHPLVNDRTLEMRPADLLRFLEGLGVTPVWLE</sequence>
<evidence type="ECO:0000259" key="2">
    <source>
        <dbReference type="Pfam" id="PF04073"/>
    </source>
</evidence>
<dbReference type="CDD" id="cd04335">
    <property type="entry name" value="PrdX_deacylase"/>
    <property type="match status" value="1"/>
</dbReference>